<dbReference type="Gene3D" id="3.30.1380.10">
    <property type="match status" value="1"/>
</dbReference>
<keyword evidence="6 9" id="KW-0224">Dipeptidase</keyword>
<dbReference type="GO" id="GO:0071555">
    <property type="term" value="P:cell wall organization"/>
    <property type="evidence" value="ECO:0007669"/>
    <property type="project" value="UniProtKB-KW"/>
</dbReference>
<dbReference type="EC" id="3.4.13.22" evidence="9"/>
<evidence type="ECO:0000313" key="12">
    <source>
        <dbReference type="Proteomes" id="UP000032675"/>
    </source>
</evidence>
<evidence type="ECO:0000256" key="5">
    <source>
        <dbReference type="ARBA" id="ARBA00022833"/>
    </source>
</evidence>
<feature type="active site" description="Proton donor/acceptor" evidence="9">
    <location>
        <position position="212"/>
    </location>
</feature>
<keyword evidence="3 9" id="KW-0479">Metal-binding</keyword>
<dbReference type="InterPro" id="IPR009045">
    <property type="entry name" value="Zn_M74/Hedgehog-like"/>
</dbReference>
<comment type="cofactor">
    <cofactor evidence="9">
        <name>Zn(2+)</name>
        <dbReference type="ChEBI" id="CHEBI:29105"/>
    </cofactor>
    <text evidence="9">Binds 1 zinc ion per subunit.</text>
</comment>
<dbReference type="CDD" id="cd14840">
    <property type="entry name" value="D-Ala-D-Ala_dipeptidase_Aad"/>
    <property type="match status" value="1"/>
</dbReference>
<evidence type="ECO:0000256" key="3">
    <source>
        <dbReference type="ARBA" id="ARBA00022723"/>
    </source>
</evidence>
<evidence type="ECO:0000256" key="6">
    <source>
        <dbReference type="ARBA" id="ARBA00022997"/>
    </source>
</evidence>
<dbReference type="GO" id="GO:0008237">
    <property type="term" value="F:metallopeptidase activity"/>
    <property type="evidence" value="ECO:0007669"/>
    <property type="project" value="UniProtKB-KW"/>
</dbReference>
<protein>
    <recommendedName>
        <fullName evidence="9">D-alanyl-D-alanine dipeptidase</fullName>
        <shortName evidence="9">D-Ala-D-Ala dipeptidase</shortName>
        <ecNumber evidence="9">3.4.13.22</ecNumber>
    </recommendedName>
</protein>
<keyword evidence="5 9" id="KW-0862">Zinc</keyword>
<dbReference type="AlphaFoldDB" id="A0A0D6Q2V9"/>
<evidence type="ECO:0000256" key="1">
    <source>
        <dbReference type="ARBA" id="ARBA00001362"/>
    </source>
</evidence>
<evidence type="ECO:0000256" key="2">
    <source>
        <dbReference type="ARBA" id="ARBA00022670"/>
    </source>
</evidence>
<accession>A0A0D6Q2V9</accession>
<dbReference type="Pfam" id="PF01427">
    <property type="entry name" value="Peptidase_M15"/>
    <property type="match status" value="1"/>
</dbReference>
<keyword evidence="8" id="KW-0961">Cell wall biogenesis/degradation</keyword>
<feature type="binding site" evidence="9">
    <location>
        <position position="154"/>
    </location>
    <ligand>
        <name>Zn(2+)</name>
        <dbReference type="ChEBI" id="CHEBI:29105"/>
        <note>catalytic</note>
    </ligand>
</feature>
<evidence type="ECO:0000256" key="7">
    <source>
        <dbReference type="ARBA" id="ARBA00023049"/>
    </source>
</evidence>
<keyword evidence="2 9" id="KW-0645">Protease</keyword>
<dbReference type="EMBL" id="BANI01000141">
    <property type="protein sequence ID" value="GAN97305.1"/>
    <property type="molecule type" value="Genomic_DNA"/>
</dbReference>
<feature type="binding site" evidence="9">
    <location>
        <position position="215"/>
    </location>
    <ligand>
        <name>Zn(2+)</name>
        <dbReference type="ChEBI" id="CHEBI:29105"/>
        <note>catalytic</note>
    </ligand>
</feature>
<comment type="caution">
    <text evidence="11">The sequence shown here is derived from an EMBL/GenBank/DDBJ whole genome shotgun (WGS) entry which is preliminary data.</text>
</comment>
<dbReference type="RefSeq" id="WP_052957802.1">
    <property type="nucleotide sequence ID" value="NZ_BANI01000141.1"/>
</dbReference>
<dbReference type="Proteomes" id="UP000032675">
    <property type="component" value="Unassembled WGS sequence"/>
</dbReference>
<proteinExistence type="inferred from homology"/>
<name>A0A0D6Q2V9_KOMEU</name>
<evidence type="ECO:0000256" key="10">
    <source>
        <dbReference type="SAM" id="MobiDB-lite"/>
    </source>
</evidence>
<evidence type="ECO:0000256" key="4">
    <source>
        <dbReference type="ARBA" id="ARBA00022801"/>
    </source>
</evidence>
<dbReference type="GO" id="GO:0008270">
    <property type="term" value="F:zinc ion binding"/>
    <property type="evidence" value="ECO:0007669"/>
    <property type="project" value="UniProtKB-UniRule"/>
</dbReference>
<keyword evidence="7 9" id="KW-0482">Metalloprotease</keyword>
<feature type="site" description="Transition state stabilizer" evidence="9">
    <location>
        <position position="118"/>
    </location>
</feature>
<comment type="catalytic activity">
    <reaction evidence="1 9">
        <text>D-alanyl-D-alanine + H2O = 2 D-alanine</text>
        <dbReference type="Rhea" id="RHEA:20661"/>
        <dbReference type="ChEBI" id="CHEBI:15377"/>
        <dbReference type="ChEBI" id="CHEBI:57416"/>
        <dbReference type="ChEBI" id="CHEBI:57822"/>
        <dbReference type="EC" id="3.4.13.22"/>
    </reaction>
</comment>
<keyword evidence="4 9" id="KW-0378">Hydrolase</keyword>
<reference evidence="11 12" key="1">
    <citation type="submission" date="2012-11" db="EMBL/GenBank/DDBJ databases">
        <title>Whole genome sequence of Gluconacetobacter europaeus NBRC3261.</title>
        <authorList>
            <person name="Azuma Y."/>
            <person name="Higashiura N."/>
            <person name="Hirakawa H."/>
            <person name="Matsushita K."/>
        </authorList>
    </citation>
    <scope>NUCLEOTIDE SEQUENCE [LARGE SCALE GENOMIC DNA]</scope>
    <source>
        <strain evidence="11 12">NBRC 3261</strain>
    </source>
</reference>
<dbReference type="HAMAP" id="MF_01924">
    <property type="entry name" value="A_A_dipeptidase"/>
    <property type="match status" value="1"/>
</dbReference>
<comment type="similarity">
    <text evidence="9">Belongs to the peptidase M15D family.</text>
</comment>
<comment type="function">
    <text evidence="9">Catalyzes hydrolysis of the D-alanyl-D-alanine dipeptide.</text>
</comment>
<dbReference type="GO" id="GO:0160237">
    <property type="term" value="F:D-Ala-D-Ala dipeptidase activity"/>
    <property type="evidence" value="ECO:0007669"/>
    <property type="project" value="UniProtKB-EC"/>
</dbReference>
<feature type="region of interest" description="Disordered" evidence="10">
    <location>
        <begin position="1"/>
        <end position="20"/>
    </location>
</feature>
<dbReference type="PANTHER" id="PTHR43126">
    <property type="entry name" value="D-ALANYL-D-ALANINE DIPEPTIDASE"/>
    <property type="match status" value="1"/>
</dbReference>
<evidence type="ECO:0000256" key="8">
    <source>
        <dbReference type="ARBA" id="ARBA00023316"/>
    </source>
</evidence>
<evidence type="ECO:0000256" key="9">
    <source>
        <dbReference type="HAMAP-Rule" id="MF_01924"/>
    </source>
</evidence>
<gene>
    <name evidence="9" type="primary">ddpX</name>
    <name evidence="11" type="ORF">Geu3261_0160_030</name>
</gene>
<sequence length="240" mass="26760">MSHEMQRQAGPVADTLPDDDTFRAPLQYPPDVLLANARAARMPLFAPARRAADLIDITRVDPAIALDVRYATARNFLGFPVYPAPRAFLQRPAAQALSHARALAARHGYGLLVYDAYRPWHVSYLFRQAVPEDLYEFVGDPAIGSRHNRGCAVDLTLWDLATRRVVSMPSGFDEMTPRAHVAYGGGNAAARALRDLLAQIMMASGFLPLAEEWWHFDYGHWQDYPVMDLPFDAIGRDTAP</sequence>
<evidence type="ECO:0000313" key="11">
    <source>
        <dbReference type="EMBL" id="GAN97305.1"/>
    </source>
</evidence>
<dbReference type="PANTHER" id="PTHR43126:SF1">
    <property type="entry name" value="D-ALANYL-D-ALANINE DIPEPTIDASE"/>
    <property type="match status" value="1"/>
</dbReference>
<dbReference type="SUPFAM" id="SSF55166">
    <property type="entry name" value="Hedgehog/DD-peptidase"/>
    <property type="match status" value="1"/>
</dbReference>
<dbReference type="InterPro" id="IPR000755">
    <property type="entry name" value="A_A_dipeptidase"/>
</dbReference>
<dbReference type="GO" id="GO:0006508">
    <property type="term" value="P:proteolysis"/>
    <property type="evidence" value="ECO:0007669"/>
    <property type="project" value="UniProtKB-KW"/>
</dbReference>
<organism evidence="11 12">
    <name type="scientific">Komagataeibacter europaeus NBRC 3261</name>
    <dbReference type="NCBI Taxonomy" id="1234669"/>
    <lineage>
        <taxon>Bacteria</taxon>
        <taxon>Pseudomonadati</taxon>
        <taxon>Pseudomonadota</taxon>
        <taxon>Alphaproteobacteria</taxon>
        <taxon>Acetobacterales</taxon>
        <taxon>Acetobacteraceae</taxon>
        <taxon>Komagataeibacter</taxon>
    </lineage>
</organism>
<feature type="binding site" evidence="9">
    <location>
        <position position="147"/>
    </location>
    <ligand>
        <name>Zn(2+)</name>
        <dbReference type="ChEBI" id="CHEBI:29105"/>
        <note>catalytic</note>
    </ligand>
</feature>